<dbReference type="EMBL" id="JBHSJE010000001">
    <property type="protein sequence ID" value="MFC4977429.1"/>
    <property type="molecule type" value="Genomic_DNA"/>
</dbReference>
<gene>
    <name evidence="3" type="ORF">ACFPL4_03520</name>
</gene>
<dbReference type="InterPro" id="IPR012495">
    <property type="entry name" value="TadE-like_dom"/>
</dbReference>
<dbReference type="RefSeq" id="WP_051709183.1">
    <property type="nucleotide sequence ID" value="NZ_JBFAGR010000009.1"/>
</dbReference>
<evidence type="ECO:0000259" key="2">
    <source>
        <dbReference type="Pfam" id="PF07811"/>
    </source>
</evidence>
<protein>
    <submittedName>
        <fullName evidence="3">TadE family protein</fullName>
    </submittedName>
</protein>
<reference evidence="4" key="1">
    <citation type="journal article" date="2019" name="Int. J. Syst. Evol. Microbiol.">
        <title>The Global Catalogue of Microorganisms (GCM) 10K type strain sequencing project: providing services to taxonomists for standard genome sequencing and annotation.</title>
        <authorList>
            <consortium name="The Broad Institute Genomics Platform"/>
            <consortium name="The Broad Institute Genome Sequencing Center for Infectious Disease"/>
            <person name="Wu L."/>
            <person name="Ma J."/>
        </authorList>
    </citation>
    <scope>NUCLEOTIDE SEQUENCE [LARGE SCALE GENOMIC DNA]</scope>
    <source>
        <strain evidence="4">ICMP 257</strain>
    </source>
</reference>
<organism evidence="3 4">
    <name type="scientific">Streptomyces atroolivaceus</name>
    <dbReference type="NCBI Taxonomy" id="66869"/>
    <lineage>
        <taxon>Bacteria</taxon>
        <taxon>Bacillati</taxon>
        <taxon>Actinomycetota</taxon>
        <taxon>Actinomycetes</taxon>
        <taxon>Kitasatosporales</taxon>
        <taxon>Streptomycetaceae</taxon>
        <taxon>Streptomyces</taxon>
    </lineage>
</organism>
<evidence type="ECO:0000313" key="4">
    <source>
        <dbReference type="Proteomes" id="UP001595908"/>
    </source>
</evidence>
<keyword evidence="4" id="KW-1185">Reference proteome</keyword>
<comment type="caution">
    <text evidence="3">The sequence shown here is derived from an EMBL/GenBank/DDBJ whole genome shotgun (WGS) entry which is preliminary data.</text>
</comment>
<keyword evidence="1" id="KW-0472">Membrane</keyword>
<feature type="transmembrane region" description="Helical" evidence="1">
    <location>
        <begin position="28"/>
        <end position="52"/>
    </location>
</feature>
<evidence type="ECO:0000313" key="3">
    <source>
        <dbReference type="EMBL" id="MFC4977429.1"/>
    </source>
</evidence>
<dbReference type="Pfam" id="PF07811">
    <property type="entry name" value="TadE"/>
    <property type="match status" value="1"/>
</dbReference>
<evidence type="ECO:0000256" key="1">
    <source>
        <dbReference type="SAM" id="Phobius"/>
    </source>
</evidence>
<feature type="domain" description="TadE-like" evidence="2">
    <location>
        <begin position="22"/>
        <end position="62"/>
    </location>
</feature>
<keyword evidence="1" id="KW-1133">Transmembrane helix</keyword>
<sequence>MRLPGEGPTATGRRYGLRGDRGQTAIEFAGTLPLILITLALMWQAAVVGYTFMLAGNAADKGVGAAASTDGDRQAACARAGREDLPGAWDASFRCRQEGDLVKATVDLKVPLLFPGAFSLPMTLTGEAAAAVERPGAW</sequence>
<name>A0ABV9V0D2_STRAZ</name>
<accession>A0ABV9V0D2</accession>
<proteinExistence type="predicted"/>
<dbReference type="Proteomes" id="UP001595908">
    <property type="component" value="Unassembled WGS sequence"/>
</dbReference>
<dbReference type="GeneID" id="31232150"/>
<keyword evidence="1" id="KW-0812">Transmembrane</keyword>